<dbReference type="EMBL" id="LUCM01007671">
    <property type="protein sequence ID" value="KAA0189539.1"/>
    <property type="molecule type" value="Genomic_DNA"/>
</dbReference>
<dbReference type="SUPFAM" id="SSF49854">
    <property type="entry name" value="Spermadhesin, CUB domain"/>
    <property type="match status" value="1"/>
</dbReference>
<dbReference type="Proteomes" id="UP000728185">
    <property type="component" value="Unassembled WGS sequence"/>
</dbReference>
<protein>
    <submittedName>
        <fullName evidence="1">Uncharacterized protein</fullName>
    </submittedName>
</protein>
<gene>
    <name evidence="1" type="ORF">FBUS_07844</name>
</gene>
<reference evidence="1" key="1">
    <citation type="submission" date="2019-05" db="EMBL/GenBank/DDBJ databases">
        <title>Annotation for the trematode Fasciolopsis buski.</title>
        <authorList>
            <person name="Choi Y.-J."/>
        </authorList>
    </citation>
    <scope>NUCLEOTIDE SEQUENCE</scope>
    <source>
        <strain evidence="1">HT</strain>
        <tissue evidence="1">Whole worm</tissue>
    </source>
</reference>
<evidence type="ECO:0000313" key="2">
    <source>
        <dbReference type="Proteomes" id="UP000728185"/>
    </source>
</evidence>
<keyword evidence="2" id="KW-1185">Reference proteome</keyword>
<evidence type="ECO:0000313" key="1">
    <source>
        <dbReference type="EMBL" id="KAA0189539.1"/>
    </source>
</evidence>
<comment type="caution">
    <text evidence="1">The sequence shown here is derived from an EMBL/GenBank/DDBJ whole genome shotgun (WGS) entry which is preliminary data.</text>
</comment>
<dbReference type="OrthoDB" id="6313748at2759"/>
<sequence length="821" mass="90784">MSSSDQCIRVSDNLDPSVNSSVLCGKSEPSLFRSKSASVSVQYPGKDTRTYVDPFSVYYNASPIFMCNASLLSASSAEQYFDIYAQNRLIPLNYQCSRKITIENGHRIKIYLTLLDVSLKHCYLALAIVISNGVWKCYKRTINTVLQDTRWLNNQHIPLQLSNANQCVQVIDSTNSSQTPQILCAQSDQEFYQSTGSPISIVFPGNTLINEIPSFQVVYVLGEYFVGTSTDAILKSPPPPASCDSTQLLAGTNEQYYEVYPRSGLIPLSYQCERTIEVQESQTMQIYLKVNETSSPDQCVQVVDGLDLSQVTQVICAVSGQEFYQSISSSVSVVYPGKEMTSEIDSFQVFFLLAPSPSAACDETQLTADTSEQYYDVFPQGGPIPADFQCTRTIAIGEGQTVQVYLTVSPTSSPDQCVQVVDGLDLSQVTQVICAVSGQEFYQSISSSVSVVYPGKEMTSEIDSFQVSYTLTPLATDSCDQTGLTASTDEQYYDVYPQSGPIPNTFECQRNIQADANQTIEIYLKLLQDSSSDQCVQVTDSFDSFQTITVVCAQSEQNSYQSVGSSVTVTYPGKSVSSEVASFQVFYALGKFPEISGQQHQKRQLVQLFKMFTQSLLSSFMCANASTVISPRCFFIITGWIPSRSREISMPFFCHFSQHHFTCPFFQNPNFNGFLGCFCNRLLFQTILMLLFLATGSMKSAGCPNGHLSADTTEQSFDIFEAGGSIPQDYQCTWVISGSEQNTIQFHIQLADGTLDEQCIRVLDTPLSSDNVICAESGRNIYISEAGSAKIVYPANDSLRSMESFKVYYKLIPSKQNMHAN</sequence>
<accession>A0A8E0RSB2</accession>
<dbReference type="AlphaFoldDB" id="A0A8E0RSB2"/>
<organism evidence="1 2">
    <name type="scientific">Fasciolopsis buskii</name>
    <dbReference type="NCBI Taxonomy" id="27845"/>
    <lineage>
        <taxon>Eukaryota</taxon>
        <taxon>Metazoa</taxon>
        <taxon>Spiralia</taxon>
        <taxon>Lophotrochozoa</taxon>
        <taxon>Platyhelminthes</taxon>
        <taxon>Trematoda</taxon>
        <taxon>Digenea</taxon>
        <taxon>Plagiorchiida</taxon>
        <taxon>Echinostomata</taxon>
        <taxon>Echinostomatoidea</taxon>
        <taxon>Fasciolidae</taxon>
        <taxon>Fasciolopsis</taxon>
    </lineage>
</organism>
<name>A0A8E0RSB2_9TREM</name>
<dbReference type="InterPro" id="IPR035914">
    <property type="entry name" value="Sperma_CUB_dom_sf"/>
</dbReference>
<proteinExistence type="predicted"/>